<evidence type="ECO:0000313" key="3">
    <source>
        <dbReference type="EMBL" id="KAL0421579.1"/>
    </source>
</evidence>
<dbReference type="PROSITE" id="PS50158">
    <property type="entry name" value="ZF_CCHC"/>
    <property type="match status" value="1"/>
</dbReference>
<keyword evidence="1" id="KW-0862">Zinc</keyword>
<gene>
    <name evidence="3" type="ORF">Slati_3180800</name>
</gene>
<protein>
    <recommendedName>
        <fullName evidence="2">CCHC-type domain-containing protein</fullName>
    </recommendedName>
</protein>
<dbReference type="InterPro" id="IPR001878">
    <property type="entry name" value="Znf_CCHC"/>
</dbReference>
<reference evidence="3" key="1">
    <citation type="submission" date="2020-06" db="EMBL/GenBank/DDBJ databases">
        <authorList>
            <person name="Li T."/>
            <person name="Hu X."/>
            <person name="Zhang T."/>
            <person name="Song X."/>
            <person name="Zhang H."/>
            <person name="Dai N."/>
            <person name="Sheng W."/>
            <person name="Hou X."/>
            <person name="Wei L."/>
        </authorList>
    </citation>
    <scope>NUCLEOTIDE SEQUENCE</scope>
    <source>
        <strain evidence="3">KEN1</strain>
        <tissue evidence="3">Leaf</tissue>
    </source>
</reference>
<accession>A0AAW2UWY5</accession>
<evidence type="ECO:0000256" key="1">
    <source>
        <dbReference type="PROSITE-ProRule" id="PRU00047"/>
    </source>
</evidence>
<dbReference type="Gene3D" id="4.10.60.10">
    <property type="entry name" value="Zinc finger, CCHC-type"/>
    <property type="match status" value="1"/>
</dbReference>
<dbReference type="EMBL" id="JACGWN010000011">
    <property type="protein sequence ID" value="KAL0421579.1"/>
    <property type="molecule type" value="Genomic_DNA"/>
</dbReference>
<dbReference type="AlphaFoldDB" id="A0AAW2UWY5"/>
<dbReference type="GO" id="GO:0008270">
    <property type="term" value="F:zinc ion binding"/>
    <property type="evidence" value="ECO:0007669"/>
    <property type="project" value="UniProtKB-KW"/>
</dbReference>
<keyword evidence="1" id="KW-0863">Zinc-finger</keyword>
<dbReference type="SUPFAM" id="SSF57756">
    <property type="entry name" value="Retrovirus zinc finger-like domains"/>
    <property type="match status" value="1"/>
</dbReference>
<evidence type="ECO:0000259" key="2">
    <source>
        <dbReference type="PROSITE" id="PS50158"/>
    </source>
</evidence>
<comment type="caution">
    <text evidence="3">The sequence shown here is derived from an EMBL/GenBank/DDBJ whole genome shotgun (WGS) entry which is preliminary data.</text>
</comment>
<organism evidence="3">
    <name type="scientific">Sesamum latifolium</name>
    <dbReference type="NCBI Taxonomy" id="2727402"/>
    <lineage>
        <taxon>Eukaryota</taxon>
        <taxon>Viridiplantae</taxon>
        <taxon>Streptophyta</taxon>
        <taxon>Embryophyta</taxon>
        <taxon>Tracheophyta</taxon>
        <taxon>Spermatophyta</taxon>
        <taxon>Magnoliopsida</taxon>
        <taxon>eudicotyledons</taxon>
        <taxon>Gunneridae</taxon>
        <taxon>Pentapetalae</taxon>
        <taxon>asterids</taxon>
        <taxon>lamiids</taxon>
        <taxon>Lamiales</taxon>
        <taxon>Pedaliaceae</taxon>
        <taxon>Sesamum</taxon>
    </lineage>
</organism>
<proteinExistence type="predicted"/>
<name>A0AAW2UWY5_9LAMI</name>
<sequence>MAATIEKPPPLWKNFKNYLKHKQKEITLEDLIVRLRIKEDNRLSDVKSKKLQLEAKANLVDSNGNASNKRNRTDYKLKKRKPKMIKEKCYNCGKPNHMARDCRLPN</sequence>
<dbReference type="SMART" id="SM00343">
    <property type="entry name" value="ZnF_C2HC"/>
    <property type="match status" value="1"/>
</dbReference>
<keyword evidence="1" id="KW-0479">Metal-binding</keyword>
<dbReference type="Pfam" id="PF00098">
    <property type="entry name" value="zf-CCHC"/>
    <property type="match status" value="1"/>
</dbReference>
<feature type="domain" description="CCHC-type" evidence="2">
    <location>
        <begin position="88"/>
        <end position="103"/>
    </location>
</feature>
<reference evidence="3" key="2">
    <citation type="journal article" date="2024" name="Plant">
        <title>Genomic evolution and insights into agronomic trait innovations of Sesamum species.</title>
        <authorList>
            <person name="Miao H."/>
            <person name="Wang L."/>
            <person name="Qu L."/>
            <person name="Liu H."/>
            <person name="Sun Y."/>
            <person name="Le M."/>
            <person name="Wang Q."/>
            <person name="Wei S."/>
            <person name="Zheng Y."/>
            <person name="Lin W."/>
            <person name="Duan Y."/>
            <person name="Cao H."/>
            <person name="Xiong S."/>
            <person name="Wang X."/>
            <person name="Wei L."/>
            <person name="Li C."/>
            <person name="Ma Q."/>
            <person name="Ju M."/>
            <person name="Zhao R."/>
            <person name="Li G."/>
            <person name="Mu C."/>
            <person name="Tian Q."/>
            <person name="Mei H."/>
            <person name="Zhang T."/>
            <person name="Gao T."/>
            <person name="Zhang H."/>
        </authorList>
    </citation>
    <scope>NUCLEOTIDE SEQUENCE</scope>
    <source>
        <strain evidence="3">KEN1</strain>
    </source>
</reference>
<dbReference type="GO" id="GO:0003676">
    <property type="term" value="F:nucleic acid binding"/>
    <property type="evidence" value="ECO:0007669"/>
    <property type="project" value="InterPro"/>
</dbReference>
<dbReference type="PANTHER" id="PTHR47592">
    <property type="entry name" value="PBF68 PROTEIN"/>
    <property type="match status" value="1"/>
</dbReference>
<dbReference type="InterPro" id="IPR036875">
    <property type="entry name" value="Znf_CCHC_sf"/>
</dbReference>